<evidence type="ECO:0000259" key="1">
    <source>
        <dbReference type="Pfam" id="PF00534"/>
    </source>
</evidence>
<dbReference type="PANTHER" id="PTHR12526">
    <property type="entry name" value="GLYCOSYLTRANSFERASE"/>
    <property type="match status" value="1"/>
</dbReference>
<gene>
    <name evidence="3" type="ORF">SAMN04487991_2606</name>
</gene>
<reference evidence="4" key="1">
    <citation type="submission" date="2016-10" db="EMBL/GenBank/DDBJ databases">
        <authorList>
            <person name="Varghese N."/>
            <person name="Submissions S."/>
        </authorList>
    </citation>
    <scope>NUCLEOTIDE SEQUENCE [LARGE SCALE GENOMIC DNA]</scope>
    <source>
        <strain evidence="4">DSM 26471</strain>
    </source>
</reference>
<dbReference type="Proteomes" id="UP000199630">
    <property type="component" value="Unassembled WGS sequence"/>
</dbReference>
<dbReference type="SUPFAM" id="SSF53756">
    <property type="entry name" value="UDP-Glycosyltransferase/glycogen phosphorylase"/>
    <property type="match status" value="1"/>
</dbReference>
<feature type="domain" description="Glycosyl transferase family 1" evidence="1">
    <location>
        <begin position="203"/>
        <end position="342"/>
    </location>
</feature>
<protein>
    <submittedName>
        <fullName evidence="3">Glycosyltransferase involved in cell wall bisynthesis</fullName>
    </submittedName>
</protein>
<evidence type="ECO:0000259" key="2">
    <source>
        <dbReference type="Pfam" id="PF13439"/>
    </source>
</evidence>
<keyword evidence="4" id="KW-1185">Reference proteome</keyword>
<proteinExistence type="predicted"/>
<sequence length="395" mass="43270">MSGAEERSGLKICLFAGALSRGGVRRAFLDLASGFRDLGHSVDLLVLDDAKDEIVIPEGVNLTRVGKRSRQAFLPLIAYLRRNPPDLMITARPYVDIVSLLARRLSGARQTTLVWTFHTSQSHEAVQRSFFRQVLYRIAFLMSHQVEHLVAVSDGVARDLEHSHLPKSPTKRARHVVTIPNPIPIVKLEGMPIPHPWLAPAQGRPFTIVSCGRLVPQKDHETLLAAFALLKLPQSARLLILGDGPLKEQLQLQAVDLGLEGRINFCGHVKAPKAYMQHADLFVSSSQWEGFGLAIAEALTVGCPVVATDCPSGPAELLDHGRYGLMVPPKDPVALAKAMKDTSDGEVPVFLQQELDEALMCFAPRAIAQSYIELLRMRAPEGKGLCSARKDGFGE</sequence>
<keyword evidence="3" id="KW-0808">Transferase</keyword>
<accession>A0A1I3SUZ8</accession>
<dbReference type="GO" id="GO:0016757">
    <property type="term" value="F:glycosyltransferase activity"/>
    <property type="evidence" value="ECO:0007669"/>
    <property type="project" value="InterPro"/>
</dbReference>
<dbReference type="Pfam" id="PF13439">
    <property type="entry name" value="Glyco_transf_4"/>
    <property type="match status" value="1"/>
</dbReference>
<dbReference type="Gene3D" id="3.40.50.2000">
    <property type="entry name" value="Glycogen Phosphorylase B"/>
    <property type="match status" value="2"/>
</dbReference>
<feature type="domain" description="Glycosyltransferase subfamily 4-like N-terminal" evidence="2">
    <location>
        <begin position="22"/>
        <end position="183"/>
    </location>
</feature>
<evidence type="ECO:0000313" key="3">
    <source>
        <dbReference type="EMBL" id="SFJ62625.1"/>
    </source>
</evidence>
<dbReference type="EMBL" id="FORH01000004">
    <property type="protein sequence ID" value="SFJ62625.1"/>
    <property type="molecule type" value="Genomic_DNA"/>
</dbReference>
<dbReference type="CDD" id="cd03811">
    <property type="entry name" value="GT4_GT28_WabH-like"/>
    <property type="match status" value="1"/>
</dbReference>
<name>A0A1I3SUZ8_9RHOB</name>
<dbReference type="AlphaFoldDB" id="A0A1I3SUZ8"/>
<organism evidence="3 4">
    <name type="scientific">Celeribacter neptunius</name>
    <dbReference type="NCBI Taxonomy" id="588602"/>
    <lineage>
        <taxon>Bacteria</taxon>
        <taxon>Pseudomonadati</taxon>
        <taxon>Pseudomonadota</taxon>
        <taxon>Alphaproteobacteria</taxon>
        <taxon>Rhodobacterales</taxon>
        <taxon>Roseobacteraceae</taxon>
        <taxon>Celeribacter</taxon>
    </lineage>
</organism>
<dbReference type="InterPro" id="IPR028098">
    <property type="entry name" value="Glyco_trans_4-like_N"/>
</dbReference>
<dbReference type="InterPro" id="IPR001296">
    <property type="entry name" value="Glyco_trans_1"/>
</dbReference>
<dbReference type="PANTHER" id="PTHR12526:SF637">
    <property type="entry name" value="GLYCOSYLTRANSFERASE EPSF-RELATED"/>
    <property type="match status" value="1"/>
</dbReference>
<dbReference type="STRING" id="588602.SAMN04487991_2606"/>
<dbReference type="OrthoDB" id="9790710at2"/>
<dbReference type="Pfam" id="PF00534">
    <property type="entry name" value="Glycos_transf_1"/>
    <property type="match status" value="1"/>
</dbReference>
<evidence type="ECO:0000313" key="4">
    <source>
        <dbReference type="Proteomes" id="UP000199630"/>
    </source>
</evidence>